<reference evidence="4" key="1">
    <citation type="journal article" date="2017" name="PLoS ONE">
        <title>The Agassiz's desert tortoise genome provides a resource for the conservation of a threatened species.</title>
        <authorList>
            <person name="Tollis M."/>
            <person name="DeNardo D.F."/>
            <person name="Cornelius J.A."/>
            <person name="Dolby G.A."/>
            <person name="Edwards T."/>
            <person name="Henen B.T."/>
            <person name="Karl A.E."/>
            <person name="Murphy R.W."/>
            <person name="Kusumi K."/>
        </authorList>
    </citation>
    <scope>NUCLEOTIDE SEQUENCE [LARGE SCALE GENOMIC DNA]</scope>
</reference>
<dbReference type="InterPro" id="IPR042841">
    <property type="entry name" value="SCAF1"/>
</dbReference>
<dbReference type="Ensembl" id="ENSGAGT00000041125.1">
    <property type="protein sequence ID" value="ENSGAGP00000036323.1"/>
    <property type="gene ID" value="ENSGAGG00000025741.1"/>
</dbReference>
<feature type="domain" description="SFR19-like C-terminal" evidence="2">
    <location>
        <begin position="81"/>
        <end position="122"/>
    </location>
</feature>
<dbReference type="AlphaFoldDB" id="A0A452J758"/>
<organism evidence="3 4">
    <name type="scientific">Gopherus agassizii</name>
    <name type="common">Agassiz's desert tortoise</name>
    <dbReference type="NCBI Taxonomy" id="38772"/>
    <lineage>
        <taxon>Eukaryota</taxon>
        <taxon>Metazoa</taxon>
        <taxon>Chordata</taxon>
        <taxon>Craniata</taxon>
        <taxon>Vertebrata</taxon>
        <taxon>Euteleostomi</taxon>
        <taxon>Archelosauria</taxon>
        <taxon>Testudinata</taxon>
        <taxon>Testudines</taxon>
        <taxon>Cryptodira</taxon>
        <taxon>Durocryptodira</taxon>
        <taxon>Testudinoidea</taxon>
        <taxon>Testudinidae</taxon>
        <taxon>Gopherus</taxon>
    </lineage>
</organism>
<evidence type="ECO:0000256" key="1">
    <source>
        <dbReference type="SAM" id="MobiDB-lite"/>
    </source>
</evidence>
<evidence type="ECO:0000259" key="2">
    <source>
        <dbReference type="Pfam" id="PF23030"/>
    </source>
</evidence>
<reference evidence="3" key="2">
    <citation type="submission" date="2025-08" db="UniProtKB">
        <authorList>
            <consortium name="Ensembl"/>
        </authorList>
    </citation>
    <scope>IDENTIFICATION</scope>
</reference>
<evidence type="ECO:0000313" key="4">
    <source>
        <dbReference type="Proteomes" id="UP000291020"/>
    </source>
</evidence>
<protein>
    <recommendedName>
        <fullName evidence="2">SFR19-like C-terminal domain-containing protein</fullName>
    </recommendedName>
</protein>
<dbReference type="PANTHER" id="PTHR47013">
    <property type="entry name" value="SPLICING FACTOR, ARGININE/SERINE-RICH 19"/>
    <property type="match status" value="1"/>
</dbReference>
<accession>A0A452J758</accession>
<sequence length="144" mass="15774">MSHSISRISETLAGIYDENSLSQDFPGSEKGRDEAEPSEAPVGGGRHPEKEPVAGADSTLPEEEIASEQSDGAPEPPPEPRRRVFVICHSKSGEINPVKVNNLVRAYVQRYKYFRKHGRRMEEEPGGPKDLGGLEKASLPMPPL</sequence>
<dbReference type="InterPro" id="IPR057031">
    <property type="entry name" value="SFR19-like_C"/>
</dbReference>
<dbReference type="Proteomes" id="UP000291020">
    <property type="component" value="Unassembled WGS sequence"/>
</dbReference>
<evidence type="ECO:0000313" key="3">
    <source>
        <dbReference type="Ensembl" id="ENSGAGP00000036323.1"/>
    </source>
</evidence>
<feature type="region of interest" description="Disordered" evidence="1">
    <location>
        <begin position="119"/>
        <end position="144"/>
    </location>
</feature>
<name>A0A452J758_9SAUR</name>
<dbReference type="GO" id="GO:0099122">
    <property type="term" value="F:RNA polymerase II C-terminal domain binding"/>
    <property type="evidence" value="ECO:0007669"/>
    <property type="project" value="TreeGrafter"/>
</dbReference>
<feature type="region of interest" description="Disordered" evidence="1">
    <location>
        <begin position="1"/>
        <end position="84"/>
    </location>
</feature>
<proteinExistence type="predicted"/>
<dbReference type="Pfam" id="PF23030">
    <property type="entry name" value="SCAF11-like_C"/>
    <property type="match status" value="1"/>
</dbReference>
<keyword evidence="4" id="KW-1185">Reference proteome</keyword>
<dbReference type="PANTHER" id="PTHR47013:SF1">
    <property type="entry name" value="SPLICING FACTOR, ARGININE_SERINE-RICH 19"/>
    <property type="match status" value="1"/>
</dbReference>
<reference evidence="3" key="3">
    <citation type="submission" date="2025-09" db="UniProtKB">
        <authorList>
            <consortium name="Ensembl"/>
        </authorList>
    </citation>
    <scope>IDENTIFICATION</scope>
</reference>